<proteinExistence type="predicted"/>
<accession>A0A8S0W0C1</accession>
<organism evidence="1 2">
    <name type="scientific">Cyclocybe aegerita</name>
    <name type="common">Black poplar mushroom</name>
    <name type="synonym">Agrocybe aegerita</name>
    <dbReference type="NCBI Taxonomy" id="1973307"/>
    <lineage>
        <taxon>Eukaryota</taxon>
        <taxon>Fungi</taxon>
        <taxon>Dikarya</taxon>
        <taxon>Basidiomycota</taxon>
        <taxon>Agaricomycotina</taxon>
        <taxon>Agaricomycetes</taxon>
        <taxon>Agaricomycetidae</taxon>
        <taxon>Agaricales</taxon>
        <taxon>Agaricineae</taxon>
        <taxon>Bolbitiaceae</taxon>
        <taxon>Cyclocybe</taxon>
    </lineage>
</organism>
<keyword evidence="2" id="KW-1185">Reference proteome</keyword>
<gene>
    <name evidence="1" type="ORF">AAE3_LOCUS6903</name>
</gene>
<reference evidence="1 2" key="1">
    <citation type="submission" date="2020-01" db="EMBL/GenBank/DDBJ databases">
        <authorList>
            <person name="Gupta K D."/>
        </authorList>
    </citation>
    <scope>NUCLEOTIDE SEQUENCE [LARGE SCALE GENOMIC DNA]</scope>
</reference>
<evidence type="ECO:0000313" key="1">
    <source>
        <dbReference type="EMBL" id="CAA7265085.1"/>
    </source>
</evidence>
<dbReference type="EMBL" id="CACVBS010000046">
    <property type="protein sequence ID" value="CAA7265085.1"/>
    <property type="molecule type" value="Genomic_DNA"/>
</dbReference>
<evidence type="ECO:0000313" key="2">
    <source>
        <dbReference type="Proteomes" id="UP000467700"/>
    </source>
</evidence>
<comment type="caution">
    <text evidence="1">The sequence shown here is derived from an EMBL/GenBank/DDBJ whole genome shotgun (WGS) entry which is preliminary data.</text>
</comment>
<sequence>MRLCTICGADETRQYPANAPRSNLLCYSCLELKNLEAQIADIDLFKSNHTDDYFTHRFPPEIASHIFELAISSPETPEHKHLSPLTLGVVSRRWHEIAWSTPGLWTQVSVNLKAFFDRPKELLLRWIERTGQLPLSIHIFYDYDVSAQHAASFTDVFGIINEHASRWETLSLRMPFSLYPRLRSKRDKVPLLKHITIQPPRFIEDYVFDYKGEILDVCAVPPLPQTVMIRESPFTSIRIDWSNVTTLYFSQISVSDCLRLFQQAPQISQCSIDITHSDSHVRCPALNPITLPHLTKLHIHFITSDVTVAGTFLDSITLPALTHLEYNEAVDYIALAALLARSSCPLIHLNIGYFKDRMPSTQSLLQVLHTSLSLEDLHIKMTQLPKDFFDSLSVPPGNNLSDRAILLPRLQSFSYRGKLTFDWISFINCLDSRLFIQGEGGGPLLHSIDLTFYTIRRHSNPLLYYIDEGAAARIRRFQVERGIEVRIMNGLEDMLQYSIEASTR</sequence>
<dbReference type="InterPro" id="IPR032675">
    <property type="entry name" value="LRR_dom_sf"/>
</dbReference>
<dbReference type="Proteomes" id="UP000467700">
    <property type="component" value="Unassembled WGS sequence"/>
</dbReference>
<dbReference type="Gene3D" id="3.80.10.10">
    <property type="entry name" value="Ribonuclease Inhibitor"/>
    <property type="match status" value="1"/>
</dbReference>
<dbReference type="OrthoDB" id="2269034at2759"/>
<evidence type="ECO:0008006" key="3">
    <source>
        <dbReference type="Google" id="ProtNLM"/>
    </source>
</evidence>
<dbReference type="AlphaFoldDB" id="A0A8S0W0C1"/>
<name>A0A8S0W0C1_CYCAE</name>
<protein>
    <recommendedName>
        <fullName evidence="3">F-box domain-containing protein</fullName>
    </recommendedName>
</protein>